<dbReference type="Gene3D" id="3.30.70.3490">
    <property type="match status" value="1"/>
</dbReference>
<dbReference type="GO" id="GO:0032934">
    <property type="term" value="F:sterol binding"/>
    <property type="evidence" value="ECO:0007669"/>
    <property type="project" value="TreeGrafter"/>
</dbReference>
<dbReference type="STRING" id="69332.A0A388LFW2"/>
<keyword evidence="3" id="KW-1185">Reference proteome</keyword>
<dbReference type="OMA" id="LRWKFEF"/>
<comment type="similarity">
    <text evidence="1">Belongs to the OSBP family.</text>
</comment>
<evidence type="ECO:0008006" key="4">
    <source>
        <dbReference type="Google" id="ProtNLM"/>
    </source>
</evidence>
<dbReference type="SUPFAM" id="SSF144000">
    <property type="entry name" value="Oxysterol-binding protein-like"/>
    <property type="match status" value="1"/>
</dbReference>
<dbReference type="PANTHER" id="PTHR10972">
    <property type="entry name" value="OXYSTEROL-BINDING PROTEIN-RELATED"/>
    <property type="match status" value="1"/>
</dbReference>
<dbReference type="GO" id="GO:0016020">
    <property type="term" value="C:membrane"/>
    <property type="evidence" value="ECO:0007669"/>
    <property type="project" value="TreeGrafter"/>
</dbReference>
<dbReference type="Gene3D" id="2.40.160.120">
    <property type="match status" value="1"/>
</dbReference>
<sequence>MAATDPQAAPSMTSQVSHRPPVTALYATDTKKNVRLLWHQEPCPRFYGSWMEAAMKGRRLLMLDEYKETYEFSSPRLSFRFLPIPGAEWVGTCKVGCAKTGYEAQVHFKAKSLFGLGGGTNRVEGRIKSISSKKTLYEIDGYWDSAVTIKDMSTGKKKMFYEVKGSMAELRMPQLVNPQDVARTESVLVWGKVTRALLKGDWAKASRAKKVVEDNQRMERKLREKEGKTWQAKFFQKLDNGDWVWRYPDQPVLPAPIQVPLPTHGPYIVS</sequence>
<dbReference type="EMBL" id="BFEA01000367">
    <property type="protein sequence ID" value="GBG81210.1"/>
    <property type="molecule type" value="Genomic_DNA"/>
</dbReference>
<name>A0A388LFW2_CHABU</name>
<protein>
    <recommendedName>
        <fullName evidence="4">Oxysterol-binding protein</fullName>
    </recommendedName>
</protein>
<dbReference type="AlphaFoldDB" id="A0A388LFW2"/>
<evidence type="ECO:0000313" key="3">
    <source>
        <dbReference type="Proteomes" id="UP000265515"/>
    </source>
</evidence>
<evidence type="ECO:0000313" key="2">
    <source>
        <dbReference type="EMBL" id="GBG81210.1"/>
    </source>
</evidence>
<dbReference type="Gramene" id="GBG81210">
    <property type="protein sequence ID" value="GBG81210"/>
    <property type="gene ID" value="CBR_g31882"/>
</dbReference>
<dbReference type="Proteomes" id="UP000265515">
    <property type="component" value="Unassembled WGS sequence"/>
</dbReference>
<accession>A0A388LFW2</accession>
<gene>
    <name evidence="2" type="ORF">CBR_g31882</name>
</gene>
<dbReference type="GO" id="GO:0005829">
    <property type="term" value="C:cytosol"/>
    <property type="evidence" value="ECO:0007669"/>
    <property type="project" value="TreeGrafter"/>
</dbReference>
<dbReference type="PANTHER" id="PTHR10972:SF102">
    <property type="entry name" value="OXYSTEROL-BINDING PROTEIN"/>
    <property type="match status" value="1"/>
</dbReference>
<evidence type="ECO:0000256" key="1">
    <source>
        <dbReference type="ARBA" id="ARBA00008842"/>
    </source>
</evidence>
<dbReference type="InterPro" id="IPR037239">
    <property type="entry name" value="OSBP_sf"/>
</dbReference>
<organism evidence="2 3">
    <name type="scientific">Chara braunii</name>
    <name type="common">Braun's stonewort</name>
    <dbReference type="NCBI Taxonomy" id="69332"/>
    <lineage>
        <taxon>Eukaryota</taxon>
        <taxon>Viridiplantae</taxon>
        <taxon>Streptophyta</taxon>
        <taxon>Charophyceae</taxon>
        <taxon>Charales</taxon>
        <taxon>Characeae</taxon>
        <taxon>Chara</taxon>
    </lineage>
</organism>
<dbReference type="OrthoDB" id="14833at2759"/>
<dbReference type="FunFam" id="2.40.160.120:FF:000011">
    <property type="entry name" value="Oxysterol-binding protein-related protein 4C"/>
    <property type="match status" value="1"/>
</dbReference>
<proteinExistence type="inferred from homology"/>
<reference evidence="2 3" key="1">
    <citation type="journal article" date="2018" name="Cell">
        <title>The Chara Genome: Secondary Complexity and Implications for Plant Terrestrialization.</title>
        <authorList>
            <person name="Nishiyama T."/>
            <person name="Sakayama H."/>
            <person name="Vries J.D."/>
            <person name="Buschmann H."/>
            <person name="Saint-Marcoux D."/>
            <person name="Ullrich K.K."/>
            <person name="Haas F.B."/>
            <person name="Vanderstraeten L."/>
            <person name="Becker D."/>
            <person name="Lang D."/>
            <person name="Vosolsobe S."/>
            <person name="Rombauts S."/>
            <person name="Wilhelmsson P.K.I."/>
            <person name="Janitza P."/>
            <person name="Kern R."/>
            <person name="Heyl A."/>
            <person name="Rumpler F."/>
            <person name="Villalobos L.I.A.C."/>
            <person name="Clay J.M."/>
            <person name="Skokan R."/>
            <person name="Toyoda A."/>
            <person name="Suzuki Y."/>
            <person name="Kagoshima H."/>
            <person name="Schijlen E."/>
            <person name="Tajeshwar N."/>
            <person name="Catarino B."/>
            <person name="Hetherington A.J."/>
            <person name="Saltykova A."/>
            <person name="Bonnot C."/>
            <person name="Breuninger H."/>
            <person name="Symeonidi A."/>
            <person name="Radhakrishnan G.V."/>
            <person name="Van Nieuwerburgh F."/>
            <person name="Deforce D."/>
            <person name="Chang C."/>
            <person name="Karol K.G."/>
            <person name="Hedrich R."/>
            <person name="Ulvskov P."/>
            <person name="Glockner G."/>
            <person name="Delwiche C.F."/>
            <person name="Petrasek J."/>
            <person name="Van de Peer Y."/>
            <person name="Friml J."/>
            <person name="Beilby M."/>
            <person name="Dolan L."/>
            <person name="Kohara Y."/>
            <person name="Sugano S."/>
            <person name="Fujiyama A."/>
            <person name="Delaux P.-M."/>
            <person name="Quint M."/>
            <person name="TheiBen G."/>
            <person name="Hagemann M."/>
            <person name="Harholt J."/>
            <person name="Dunand C."/>
            <person name="Zachgo S."/>
            <person name="Langdale J."/>
            <person name="Maumus F."/>
            <person name="Straeten D.V.D."/>
            <person name="Gould S.B."/>
            <person name="Rensing S.A."/>
        </authorList>
    </citation>
    <scope>NUCLEOTIDE SEQUENCE [LARGE SCALE GENOMIC DNA]</scope>
    <source>
        <strain evidence="2 3">S276</strain>
    </source>
</reference>
<dbReference type="InterPro" id="IPR000648">
    <property type="entry name" value="Oxysterol-bd"/>
</dbReference>
<comment type="caution">
    <text evidence="2">The sequence shown here is derived from an EMBL/GenBank/DDBJ whole genome shotgun (WGS) entry which is preliminary data.</text>
</comment>
<dbReference type="Pfam" id="PF01237">
    <property type="entry name" value="Oxysterol_BP"/>
    <property type="match status" value="1"/>
</dbReference>